<comment type="caution">
    <text evidence="1">The sequence shown here is derived from an EMBL/GenBank/DDBJ whole genome shotgun (WGS) entry which is preliminary data.</text>
</comment>
<proteinExistence type="predicted"/>
<organism evidence="1 2">
    <name type="scientific">Vitis vinifera</name>
    <name type="common">Grape</name>
    <dbReference type="NCBI Taxonomy" id="29760"/>
    <lineage>
        <taxon>Eukaryota</taxon>
        <taxon>Viridiplantae</taxon>
        <taxon>Streptophyta</taxon>
        <taxon>Embryophyta</taxon>
        <taxon>Tracheophyta</taxon>
        <taxon>Spermatophyta</taxon>
        <taxon>Magnoliopsida</taxon>
        <taxon>eudicotyledons</taxon>
        <taxon>Gunneridae</taxon>
        <taxon>Pentapetalae</taxon>
        <taxon>rosids</taxon>
        <taxon>Vitales</taxon>
        <taxon>Vitaceae</taxon>
        <taxon>Viteae</taxon>
        <taxon>Vitis</taxon>
    </lineage>
</organism>
<accession>A0A438GUC8</accession>
<reference evidence="1 2" key="1">
    <citation type="journal article" date="2018" name="PLoS Genet.">
        <title>Population sequencing reveals clonal diversity and ancestral inbreeding in the grapevine cultivar Chardonnay.</title>
        <authorList>
            <person name="Roach M.J."/>
            <person name="Johnson D.L."/>
            <person name="Bohlmann J."/>
            <person name="van Vuuren H.J."/>
            <person name="Jones S.J."/>
            <person name="Pretorius I.S."/>
            <person name="Schmidt S.A."/>
            <person name="Borneman A.R."/>
        </authorList>
    </citation>
    <scope>NUCLEOTIDE SEQUENCE [LARGE SCALE GENOMIC DNA]</scope>
    <source>
        <strain evidence="2">cv. Chardonnay</strain>
        <tissue evidence="1">Leaf</tissue>
    </source>
</reference>
<evidence type="ECO:0000313" key="1">
    <source>
        <dbReference type="EMBL" id="RVW75803.1"/>
    </source>
</evidence>
<protein>
    <submittedName>
        <fullName evidence="1">Uncharacterized protein</fullName>
    </submittedName>
</protein>
<evidence type="ECO:0000313" key="2">
    <source>
        <dbReference type="Proteomes" id="UP000288805"/>
    </source>
</evidence>
<gene>
    <name evidence="1" type="ORF">CK203_055105</name>
</gene>
<name>A0A438GUC8_VITVI</name>
<dbReference type="Proteomes" id="UP000288805">
    <property type="component" value="Unassembled WGS sequence"/>
</dbReference>
<sequence>MSADHLQFLKNKFILDLEDAVEEHSGKNEIPLLSLFLQIRDVLKALSIQRHQGIRRLRGVVGEARTPKEEGWSDAWIHSGGALAYMHNQKVAGSNKEKANCYS</sequence>
<dbReference type="EMBL" id="QGNW01000340">
    <property type="protein sequence ID" value="RVW75803.1"/>
    <property type="molecule type" value="Genomic_DNA"/>
</dbReference>
<dbReference type="AlphaFoldDB" id="A0A438GUC8"/>